<dbReference type="RefSeq" id="WP_107214984.1">
    <property type="nucleotide sequence ID" value="NZ_KZ686269.1"/>
</dbReference>
<accession>A0A2T3HJZ1</accession>
<dbReference type="Proteomes" id="UP000240912">
    <property type="component" value="Unassembled WGS sequence"/>
</dbReference>
<dbReference type="EMBL" id="PYLS01000005">
    <property type="protein sequence ID" value="PST82723.1"/>
    <property type="molecule type" value="Genomic_DNA"/>
</dbReference>
<keyword evidence="2" id="KW-1185">Reference proteome</keyword>
<dbReference type="AlphaFoldDB" id="A0A2T3HJZ1"/>
<name>A0A2T3HJZ1_9SPHI</name>
<evidence type="ECO:0000313" key="1">
    <source>
        <dbReference type="EMBL" id="PST82723.1"/>
    </source>
</evidence>
<organism evidence="1 2">
    <name type="scientific">Pedobacter yulinensis</name>
    <dbReference type="NCBI Taxonomy" id="2126353"/>
    <lineage>
        <taxon>Bacteria</taxon>
        <taxon>Pseudomonadati</taxon>
        <taxon>Bacteroidota</taxon>
        <taxon>Sphingobacteriia</taxon>
        <taxon>Sphingobacteriales</taxon>
        <taxon>Sphingobacteriaceae</taxon>
        <taxon>Pedobacter</taxon>
    </lineage>
</organism>
<reference evidence="1 2" key="1">
    <citation type="submission" date="2018-03" db="EMBL/GenBank/DDBJ databases">
        <authorList>
            <person name="Keele B.F."/>
        </authorList>
    </citation>
    <scope>NUCLEOTIDE SEQUENCE [LARGE SCALE GENOMIC DNA]</scope>
    <source>
        <strain evidence="1 2">YL28-9</strain>
    </source>
</reference>
<dbReference type="OrthoDB" id="671991at2"/>
<protein>
    <submittedName>
        <fullName evidence="1">Uncharacterized protein</fullName>
    </submittedName>
</protein>
<evidence type="ECO:0000313" key="2">
    <source>
        <dbReference type="Proteomes" id="UP000240912"/>
    </source>
</evidence>
<proteinExistence type="predicted"/>
<gene>
    <name evidence="1" type="ORF">C7T94_08695</name>
</gene>
<comment type="caution">
    <text evidence="1">The sequence shown here is derived from an EMBL/GenBank/DDBJ whole genome shotgun (WGS) entry which is preliminary data.</text>
</comment>
<sequence>MSENLYFYCVKLFSLLLAFFVLALTVTPCCVPDVPEGDLHETVVMKSKGCNELGGDCCSTCSPFYVCCSGAGLATTAQQSADVFRLPLAVNHRTAYVTPNLPLVPMSIWQPPQLG</sequence>